<sequence>MVDTNQAVREALRVLYEAGREDFLQPEVLSQVWVGITRPKRSAASRVTPTVLECLQQHRIREKIAAEGQPKEAVMVPVLESAQALTSVEPEAAGGCGRAQVCGRAGKHSSSMKRQPPVSSNFRRLARAALAPPTQSAEAVLGQQVAVGASVSCQMLALVTSP</sequence>
<evidence type="ECO:0000313" key="1">
    <source>
        <dbReference type="EMBL" id="KAJ1193074.1"/>
    </source>
</evidence>
<evidence type="ECO:0000313" key="2">
    <source>
        <dbReference type="Proteomes" id="UP001066276"/>
    </source>
</evidence>
<comment type="caution">
    <text evidence="1">The sequence shown here is derived from an EMBL/GenBank/DDBJ whole genome shotgun (WGS) entry which is preliminary data.</text>
</comment>
<protein>
    <submittedName>
        <fullName evidence="1">Uncharacterized protein</fullName>
    </submittedName>
</protein>
<proteinExistence type="predicted"/>
<keyword evidence="2" id="KW-1185">Reference proteome</keyword>
<gene>
    <name evidence="1" type="ORF">NDU88_002380</name>
</gene>
<reference evidence="1" key="1">
    <citation type="journal article" date="2022" name="bioRxiv">
        <title>Sequencing and chromosome-scale assembly of the giantPleurodeles waltlgenome.</title>
        <authorList>
            <person name="Brown T."/>
            <person name="Elewa A."/>
            <person name="Iarovenko S."/>
            <person name="Subramanian E."/>
            <person name="Araus A.J."/>
            <person name="Petzold A."/>
            <person name="Susuki M."/>
            <person name="Suzuki K.-i.T."/>
            <person name="Hayashi T."/>
            <person name="Toyoda A."/>
            <person name="Oliveira C."/>
            <person name="Osipova E."/>
            <person name="Leigh N.D."/>
            <person name="Simon A."/>
            <person name="Yun M.H."/>
        </authorList>
    </citation>
    <scope>NUCLEOTIDE SEQUENCE</scope>
    <source>
        <strain evidence="1">20211129_DDA</strain>
        <tissue evidence="1">Liver</tissue>
    </source>
</reference>
<dbReference type="EMBL" id="JANPWB010000004">
    <property type="protein sequence ID" value="KAJ1193074.1"/>
    <property type="molecule type" value="Genomic_DNA"/>
</dbReference>
<name>A0AAV7UYP5_PLEWA</name>
<dbReference type="AlphaFoldDB" id="A0AAV7UYP5"/>
<accession>A0AAV7UYP5</accession>
<dbReference type="Proteomes" id="UP001066276">
    <property type="component" value="Chromosome 2_2"/>
</dbReference>
<organism evidence="1 2">
    <name type="scientific">Pleurodeles waltl</name>
    <name type="common">Iberian ribbed newt</name>
    <dbReference type="NCBI Taxonomy" id="8319"/>
    <lineage>
        <taxon>Eukaryota</taxon>
        <taxon>Metazoa</taxon>
        <taxon>Chordata</taxon>
        <taxon>Craniata</taxon>
        <taxon>Vertebrata</taxon>
        <taxon>Euteleostomi</taxon>
        <taxon>Amphibia</taxon>
        <taxon>Batrachia</taxon>
        <taxon>Caudata</taxon>
        <taxon>Salamandroidea</taxon>
        <taxon>Salamandridae</taxon>
        <taxon>Pleurodelinae</taxon>
        <taxon>Pleurodeles</taxon>
    </lineage>
</organism>